<proteinExistence type="predicted"/>
<comment type="caution">
    <text evidence="1">The sequence shown here is derived from an EMBL/GenBank/DDBJ whole genome shotgun (WGS) entry which is preliminary data.</text>
</comment>
<gene>
    <name evidence="1" type="ORF">G4952_14540</name>
</gene>
<accession>A0ABX2GRX0</accession>
<organism evidence="1 2">
    <name type="scientific">Blautia wexlerae</name>
    <dbReference type="NCBI Taxonomy" id="418240"/>
    <lineage>
        <taxon>Bacteria</taxon>
        <taxon>Bacillati</taxon>
        <taxon>Bacillota</taxon>
        <taxon>Clostridia</taxon>
        <taxon>Lachnospirales</taxon>
        <taxon>Lachnospiraceae</taxon>
        <taxon>Blautia</taxon>
    </lineage>
</organism>
<dbReference type="InterPro" id="IPR054333">
    <property type="entry name" value="REase-ARP-assoc"/>
</dbReference>
<reference evidence="1 2" key="1">
    <citation type="journal article" date="2020" name="Cell Host Microbe">
        <title>Functional and Genomic Variation between Human-Derived Isolates of Lachnospiraceae Reveals Inter- and Intra-Species Diversity.</title>
        <authorList>
            <person name="Sorbara M.T."/>
            <person name="Littmann E.R."/>
            <person name="Fontana E."/>
            <person name="Moody T.U."/>
            <person name="Kohout C.E."/>
            <person name="Gjonbalaj M."/>
            <person name="Eaton V."/>
            <person name="Seok R."/>
            <person name="Leiner I.M."/>
            <person name="Pamer E.G."/>
        </authorList>
    </citation>
    <scope>NUCLEOTIDE SEQUENCE [LARGE SCALE GENOMIC DNA]</scope>
    <source>
        <strain evidence="1 2">MSK.20.11</strain>
    </source>
</reference>
<sequence length="101" mass="11574">MDTENTFAKKVQKAMGSAIPDWIPRGKWRGVSYGHILTDMRNNFIDGCYPVKCCIKGNLSEGEIKYHQGASHLNSSQVMCINFFKKFFEKEEYEGYLLAVL</sequence>
<evidence type="ECO:0000313" key="2">
    <source>
        <dbReference type="Proteomes" id="UP000822152"/>
    </source>
</evidence>
<dbReference type="Pfam" id="PF22558">
    <property type="entry name" value="REase-ARP"/>
    <property type="match status" value="1"/>
</dbReference>
<evidence type="ECO:0000313" key="1">
    <source>
        <dbReference type="EMBL" id="NSF74992.1"/>
    </source>
</evidence>
<name>A0ABX2GRX0_9FIRM</name>
<keyword evidence="2" id="KW-1185">Reference proteome</keyword>
<dbReference type="EMBL" id="JAAIPF010000041">
    <property type="protein sequence ID" value="NSF74992.1"/>
    <property type="molecule type" value="Genomic_DNA"/>
</dbReference>
<protein>
    <submittedName>
        <fullName evidence="1">Uncharacterized protein</fullName>
    </submittedName>
</protein>
<dbReference type="Proteomes" id="UP000822152">
    <property type="component" value="Unassembled WGS sequence"/>
</dbReference>